<dbReference type="InterPro" id="IPR012677">
    <property type="entry name" value="Nucleotide-bd_a/b_plait_sf"/>
</dbReference>
<dbReference type="HAMAP" id="MF_01369_B">
    <property type="entry name" value="Ribosomal_uL23_B"/>
    <property type="match status" value="1"/>
</dbReference>
<dbReference type="RefSeq" id="WP_171094869.1">
    <property type="nucleotide sequence ID" value="NZ_CP053069.1"/>
</dbReference>
<dbReference type="GO" id="GO:0003735">
    <property type="term" value="F:structural constituent of ribosome"/>
    <property type="evidence" value="ECO:0007669"/>
    <property type="project" value="InterPro"/>
</dbReference>
<dbReference type="NCBIfam" id="NF004359">
    <property type="entry name" value="PRK05738.1-3"/>
    <property type="match status" value="1"/>
</dbReference>
<dbReference type="Pfam" id="PF00276">
    <property type="entry name" value="Ribosomal_L23"/>
    <property type="match status" value="1"/>
</dbReference>
<evidence type="ECO:0000256" key="6">
    <source>
        <dbReference type="HAMAP-Rule" id="MF_01369"/>
    </source>
</evidence>
<comment type="function">
    <text evidence="6">One of the early assembly proteins it binds 23S rRNA. One of the proteins that surrounds the polypeptide exit tunnel on the outside of the ribosome. Forms the main docking site for trigger factor binding to the ribosome.</text>
</comment>
<evidence type="ECO:0000256" key="5">
    <source>
        <dbReference type="ARBA" id="ARBA00023274"/>
    </source>
</evidence>
<keyword evidence="5 6" id="KW-0687">Ribonucleoprotein</keyword>
<dbReference type="GO" id="GO:0005840">
    <property type="term" value="C:ribosome"/>
    <property type="evidence" value="ECO:0007669"/>
    <property type="project" value="UniProtKB-KW"/>
</dbReference>
<gene>
    <name evidence="6 7" type="primary">rplW</name>
    <name evidence="7" type="ORF">DSM104443_03644</name>
</gene>
<evidence type="ECO:0000256" key="1">
    <source>
        <dbReference type="ARBA" id="ARBA00006700"/>
    </source>
</evidence>
<organism evidence="7 8">
    <name type="scientific">Usitatibacter rugosus</name>
    <dbReference type="NCBI Taxonomy" id="2732067"/>
    <lineage>
        <taxon>Bacteria</taxon>
        <taxon>Pseudomonadati</taxon>
        <taxon>Pseudomonadota</taxon>
        <taxon>Betaproteobacteria</taxon>
        <taxon>Nitrosomonadales</taxon>
        <taxon>Usitatibacteraceae</taxon>
        <taxon>Usitatibacter</taxon>
    </lineage>
</organism>
<evidence type="ECO:0000256" key="4">
    <source>
        <dbReference type="ARBA" id="ARBA00022980"/>
    </source>
</evidence>
<dbReference type="AlphaFoldDB" id="A0A6M4H0A7"/>
<proteinExistence type="inferred from homology"/>
<dbReference type="InterPro" id="IPR013025">
    <property type="entry name" value="Ribosomal_uL23-like"/>
</dbReference>
<keyword evidence="3 6" id="KW-0694">RNA-binding</keyword>
<dbReference type="KEGG" id="uru:DSM104443_03644"/>
<evidence type="ECO:0000256" key="2">
    <source>
        <dbReference type="ARBA" id="ARBA00022730"/>
    </source>
</evidence>
<comment type="subunit">
    <text evidence="6">Part of the 50S ribosomal subunit. Contacts protein L29, and trigger factor when it is bound to the ribosome.</text>
</comment>
<protein>
    <recommendedName>
        <fullName evidence="6">Large ribosomal subunit protein uL23</fullName>
    </recommendedName>
</protein>
<name>A0A6M4H0A7_9PROT</name>
<reference evidence="7 8" key="1">
    <citation type="submission" date="2020-04" db="EMBL/GenBank/DDBJ databases">
        <title>Usitatibacter rugosus gen. nov., sp. nov. and Usitatibacter palustris sp. nov., novel members of Usitatibacteraceae fam. nov. within the order Nitrosomonadales isolated from soil.</title>
        <authorList>
            <person name="Huber K.J."/>
            <person name="Neumann-Schaal M."/>
            <person name="Geppert A."/>
            <person name="Luckner M."/>
            <person name="Wanner G."/>
            <person name="Overmann J."/>
        </authorList>
    </citation>
    <scope>NUCLEOTIDE SEQUENCE [LARGE SCALE GENOMIC DNA]</scope>
    <source>
        <strain evidence="7 8">0125_3</strain>
    </source>
</reference>
<accession>A0A6M4H0A7</accession>
<dbReference type="InterPro" id="IPR012678">
    <property type="entry name" value="Ribosomal_uL23/eL15/eS24_sf"/>
</dbReference>
<dbReference type="EMBL" id="CP053069">
    <property type="protein sequence ID" value="QJR12558.1"/>
    <property type="molecule type" value="Genomic_DNA"/>
</dbReference>
<dbReference type="NCBIfam" id="NF004363">
    <property type="entry name" value="PRK05738.2-4"/>
    <property type="match status" value="1"/>
</dbReference>
<comment type="similarity">
    <text evidence="1 6">Belongs to the universal ribosomal protein uL23 family.</text>
</comment>
<dbReference type="Gene3D" id="3.30.70.330">
    <property type="match status" value="1"/>
</dbReference>
<dbReference type="GO" id="GO:1990904">
    <property type="term" value="C:ribonucleoprotein complex"/>
    <property type="evidence" value="ECO:0007669"/>
    <property type="project" value="UniProtKB-KW"/>
</dbReference>
<keyword evidence="2 6" id="KW-0699">rRNA-binding</keyword>
<keyword evidence="4 6" id="KW-0689">Ribosomal protein</keyword>
<dbReference type="Proteomes" id="UP000501534">
    <property type="component" value="Chromosome"/>
</dbReference>
<dbReference type="GO" id="GO:0006412">
    <property type="term" value="P:translation"/>
    <property type="evidence" value="ECO:0007669"/>
    <property type="project" value="UniProtKB-UniRule"/>
</dbReference>
<sequence length="102" mass="11292">MNQERLMKVILAPVISEKATLVGETRKQVVFEVLPDATKAEIKAAVELLFKEQKVEVSAVNVVNVKGKEKRHGRFIGKRKSIKKAYVSLKGDGDINFVEGVA</sequence>
<evidence type="ECO:0000313" key="7">
    <source>
        <dbReference type="EMBL" id="QJR12558.1"/>
    </source>
</evidence>
<dbReference type="FunFam" id="3.30.70.330:FF:000001">
    <property type="entry name" value="50S ribosomal protein L23"/>
    <property type="match status" value="1"/>
</dbReference>
<dbReference type="PANTHER" id="PTHR11620">
    <property type="entry name" value="60S RIBOSOMAL PROTEIN L23A"/>
    <property type="match status" value="1"/>
</dbReference>
<dbReference type="GO" id="GO:0019843">
    <property type="term" value="F:rRNA binding"/>
    <property type="evidence" value="ECO:0007669"/>
    <property type="project" value="UniProtKB-UniRule"/>
</dbReference>
<keyword evidence="8" id="KW-1185">Reference proteome</keyword>
<evidence type="ECO:0000313" key="8">
    <source>
        <dbReference type="Proteomes" id="UP000501534"/>
    </source>
</evidence>
<evidence type="ECO:0000256" key="3">
    <source>
        <dbReference type="ARBA" id="ARBA00022884"/>
    </source>
</evidence>
<dbReference type="SUPFAM" id="SSF54189">
    <property type="entry name" value="Ribosomal proteins S24e, L23 and L15e"/>
    <property type="match status" value="1"/>
</dbReference>